<evidence type="ECO:0000256" key="4">
    <source>
        <dbReference type="SAM" id="SignalP"/>
    </source>
</evidence>
<dbReference type="RefSeq" id="WP_201155412.1">
    <property type="nucleotide sequence ID" value="NZ_NHSD01000047.1"/>
</dbReference>
<dbReference type="Pfam" id="PF00496">
    <property type="entry name" value="SBP_bac_5"/>
    <property type="match status" value="1"/>
</dbReference>
<dbReference type="PANTHER" id="PTHR30290">
    <property type="entry name" value="PERIPLASMIC BINDING COMPONENT OF ABC TRANSPORTER"/>
    <property type="match status" value="1"/>
</dbReference>
<feature type="domain" description="Solute-binding protein family 5" evidence="5">
    <location>
        <begin position="78"/>
        <end position="440"/>
    </location>
</feature>
<reference evidence="6" key="2">
    <citation type="journal article" date="2020" name="Microorganisms">
        <title>Osmotic Adaptation and Compatible Solute Biosynthesis of Phototrophic Bacteria as Revealed from Genome Analyses.</title>
        <authorList>
            <person name="Imhoff J.F."/>
            <person name="Rahn T."/>
            <person name="Kunzel S."/>
            <person name="Keller A."/>
            <person name="Neulinger S.C."/>
        </authorList>
    </citation>
    <scope>NUCLEOTIDE SEQUENCE</scope>
    <source>
        <strain evidence="6">LMG 28126</strain>
    </source>
</reference>
<dbReference type="Gene3D" id="3.40.190.10">
    <property type="entry name" value="Periplasmic binding protein-like II"/>
    <property type="match status" value="1"/>
</dbReference>
<comment type="subcellular location">
    <subcellularLocation>
        <location evidence="1">Periplasm</location>
    </subcellularLocation>
</comment>
<dbReference type="Proteomes" id="UP000706333">
    <property type="component" value="Unassembled WGS sequence"/>
</dbReference>
<name>A0A934THW9_9RHOB</name>
<protein>
    <submittedName>
        <fullName evidence="6">ABC transporter substrate-binding protein</fullName>
    </submittedName>
</protein>
<evidence type="ECO:0000313" key="7">
    <source>
        <dbReference type="Proteomes" id="UP000706333"/>
    </source>
</evidence>
<feature type="signal peptide" evidence="4">
    <location>
        <begin position="1"/>
        <end position="32"/>
    </location>
</feature>
<organism evidence="6 7">
    <name type="scientific">Rhodobaculum claviforme</name>
    <dbReference type="NCBI Taxonomy" id="1549854"/>
    <lineage>
        <taxon>Bacteria</taxon>
        <taxon>Pseudomonadati</taxon>
        <taxon>Pseudomonadota</taxon>
        <taxon>Alphaproteobacteria</taxon>
        <taxon>Rhodobacterales</taxon>
        <taxon>Paracoccaceae</taxon>
        <taxon>Rhodobaculum</taxon>
    </lineage>
</organism>
<gene>
    <name evidence="6" type="ORF">CCR87_00690</name>
</gene>
<dbReference type="EMBL" id="NHSD01000047">
    <property type="protein sequence ID" value="MBK5925886.1"/>
    <property type="molecule type" value="Genomic_DNA"/>
</dbReference>
<evidence type="ECO:0000256" key="1">
    <source>
        <dbReference type="ARBA" id="ARBA00004418"/>
    </source>
</evidence>
<dbReference type="PIRSF" id="PIRSF002741">
    <property type="entry name" value="MppA"/>
    <property type="match status" value="1"/>
</dbReference>
<sequence length="534" mass="59102">MNATLTRRVSQGGLAAGLALALAPMIAAPALAQDRSTLRIVPHADLRNIDPIWTTAYITRNHGYLVWDTLFALDENLEIRPQMAEGHEVSEDGLTYTITLRPGMTFHDGAPVTAADAVASIRRWGARDGMGQKLMGVTESMEAVDELTFTLTLSEPYGLVLQSLGKISSNVPFIMPARLAETSPSEQIPEVIGSGPFRFVEAEWQPGNLVVYERFEDYVPRDELASYAAGGKLANVDRVEWRYIPDAATATQALLAGEVDLYEQPAVDLLPMIRMDPSITVDTIDPLGTQGVVRFNFLHPPFDNKYARQAVMHAVSQTDYMFSIMGNPEYFEEFCGAFFMCGTPFETDIGSEALRGQDLERARELLEMSGYDGREVVILDPTDVPVAHGQALVTAQALREIGMNVRLAAMDWATMTSRRASREAPENGGWNIFPTWWLAVDQLNPITNISVAASGDTAWFGWPENARIEELRDAFARETDPAAQFAIVEELQAELYDFVPYIPTGQYYQPTAYRANVSGVLVAPVPFFWNIEVD</sequence>
<dbReference type="InterPro" id="IPR039424">
    <property type="entry name" value="SBP_5"/>
</dbReference>
<dbReference type="GO" id="GO:0015833">
    <property type="term" value="P:peptide transport"/>
    <property type="evidence" value="ECO:0007669"/>
    <property type="project" value="TreeGrafter"/>
</dbReference>
<dbReference type="SUPFAM" id="SSF53850">
    <property type="entry name" value="Periplasmic binding protein-like II"/>
    <property type="match status" value="1"/>
</dbReference>
<evidence type="ECO:0000256" key="3">
    <source>
        <dbReference type="ARBA" id="ARBA00022729"/>
    </source>
</evidence>
<dbReference type="Gene3D" id="3.10.105.10">
    <property type="entry name" value="Dipeptide-binding Protein, Domain 3"/>
    <property type="match status" value="1"/>
</dbReference>
<dbReference type="GO" id="GO:0043190">
    <property type="term" value="C:ATP-binding cassette (ABC) transporter complex"/>
    <property type="evidence" value="ECO:0007669"/>
    <property type="project" value="InterPro"/>
</dbReference>
<reference evidence="6" key="1">
    <citation type="submission" date="2017-05" db="EMBL/GenBank/DDBJ databases">
        <authorList>
            <person name="Imhoff J.F."/>
            <person name="Rahn T."/>
            <person name="Kuenzel S."/>
            <person name="Neulinger S.C."/>
        </authorList>
    </citation>
    <scope>NUCLEOTIDE SEQUENCE</scope>
    <source>
        <strain evidence="6">LMG 28126</strain>
    </source>
</reference>
<comment type="similarity">
    <text evidence="2">Belongs to the bacterial solute-binding protein 5 family.</text>
</comment>
<dbReference type="GO" id="GO:0030288">
    <property type="term" value="C:outer membrane-bounded periplasmic space"/>
    <property type="evidence" value="ECO:0007669"/>
    <property type="project" value="UniProtKB-ARBA"/>
</dbReference>
<dbReference type="AlphaFoldDB" id="A0A934THW9"/>
<evidence type="ECO:0000313" key="6">
    <source>
        <dbReference type="EMBL" id="MBK5925886.1"/>
    </source>
</evidence>
<evidence type="ECO:0000259" key="5">
    <source>
        <dbReference type="Pfam" id="PF00496"/>
    </source>
</evidence>
<proteinExistence type="inferred from homology"/>
<dbReference type="InterPro" id="IPR030678">
    <property type="entry name" value="Peptide/Ni-bd"/>
</dbReference>
<dbReference type="InterPro" id="IPR000914">
    <property type="entry name" value="SBP_5_dom"/>
</dbReference>
<evidence type="ECO:0000256" key="2">
    <source>
        <dbReference type="ARBA" id="ARBA00005695"/>
    </source>
</evidence>
<keyword evidence="7" id="KW-1185">Reference proteome</keyword>
<accession>A0A934THW9</accession>
<dbReference type="PANTHER" id="PTHR30290:SF38">
    <property type="entry name" value="D,D-DIPEPTIDE-BINDING PERIPLASMIC PROTEIN DDPA-RELATED"/>
    <property type="match status" value="1"/>
</dbReference>
<feature type="chain" id="PRO_5037174280" evidence="4">
    <location>
        <begin position="33"/>
        <end position="534"/>
    </location>
</feature>
<keyword evidence="3 4" id="KW-0732">Signal</keyword>
<comment type="caution">
    <text evidence="6">The sequence shown here is derived from an EMBL/GenBank/DDBJ whole genome shotgun (WGS) entry which is preliminary data.</text>
</comment>
<dbReference type="CDD" id="cd08502">
    <property type="entry name" value="PBP2_NikA_DppA_OppA_like_16"/>
    <property type="match status" value="1"/>
</dbReference>
<dbReference type="GO" id="GO:1904680">
    <property type="term" value="F:peptide transmembrane transporter activity"/>
    <property type="evidence" value="ECO:0007669"/>
    <property type="project" value="TreeGrafter"/>
</dbReference>